<dbReference type="EMBL" id="LXQA010314550">
    <property type="protein sequence ID" value="MCI43231.1"/>
    <property type="molecule type" value="Genomic_DNA"/>
</dbReference>
<accession>A0A392S2V3</accession>
<dbReference type="Proteomes" id="UP000265520">
    <property type="component" value="Unassembled WGS sequence"/>
</dbReference>
<evidence type="ECO:0000313" key="2">
    <source>
        <dbReference type="Proteomes" id="UP000265520"/>
    </source>
</evidence>
<name>A0A392S2V3_9FABA</name>
<keyword evidence="2" id="KW-1185">Reference proteome</keyword>
<dbReference type="AlphaFoldDB" id="A0A392S2V3"/>
<feature type="non-terminal residue" evidence="1">
    <location>
        <position position="1"/>
    </location>
</feature>
<organism evidence="1 2">
    <name type="scientific">Trifolium medium</name>
    <dbReference type="NCBI Taxonomy" id="97028"/>
    <lineage>
        <taxon>Eukaryota</taxon>
        <taxon>Viridiplantae</taxon>
        <taxon>Streptophyta</taxon>
        <taxon>Embryophyta</taxon>
        <taxon>Tracheophyta</taxon>
        <taxon>Spermatophyta</taxon>
        <taxon>Magnoliopsida</taxon>
        <taxon>eudicotyledons</taxon>
        <taxon>Gunneridae</taxon>
        <taxon>Pentapetalae</taxon>
        <taxon>rosids</taxon>
        <taxon>fabids</taxon>
        <taxon>Fabales</taxon>
        <taxon>Fabaceae</taxon>
        <taxon>Papilionoideae</taxon>
        <taxon>50 kb inversion clade</taxon>
        <taxon>NPAAA clade</taxon>
        <taxon>Hologalegina</taxon>
        <taxon>IRL clade</taxon>
        <taxon>Trifolieae</taxon>
        <taxon>Trifolium</taxon>
    </lineage>
</organism>
<proteinExistence type="predicted"/>
<comment type="caution">
    <text evidence="1">The sequence shown here is derived from an EMBL/GenBank/DDBJ whole genome shotgun (WGS) entry which is preliminary data.</text>
</comment>
<protein>
    <submittedName>
        <fullName evidence="1">Uncharacterized protein</fullName>
    </submittedName>
</protein>
<sequence length="19" mass="2324">EDLIEFLRDQEPRSDVSEF</sequence>
<evidence type="ECO:0000313" key="1">
    <source>
        <dbReference type="EMBL" id="MCI43231.1"/>
    </source>
</evidence>
<reference evidence="1 2" key="1">
    <citation type="journal article" date="2018" name="Front. Plant Sci.">
        <title>Red Clover (Trifolium pratense) and Zigzag Clover (T. medium) - A Picture of Genomic Similarities and Differences.</title>
        <authorList>
            <person name="Dluhosova J."/>
            <person name="Istvanek J."/>
            <person name="Nedelnik J."/>
            <person name="Repkova J."/>
        </authorList>
    </citation>
    <scope>NUCLEOTIDE SEQUENCE [LARGE SCALE GENOMIC DNA]</scope>
    <source>
        <strain evidence="2">cv. 10/8</strain>
        <tissue evidence="1">Leaf</tissue>
    </source>
</reference>